<accession>A0A4R6RRK2</accession>
<dbReference type="Proteomes" id="UP000295444">
    <property type="component" value="Unassembled WGS sequence"/>
</dbReference>
<dbReference type="AlphaFoldDB" id="A0A4R6RRK2"/>
<dbReference type="GO" id="GO:0016740">
    <property type="term" value="F:transferase activity"/>
    <property type="evidence" value="ECO:0007669"/>
    <property type="project" value="UniProtKB-KW"/>
</dbReference>
<sequence>MVGTGTDNEPMVSLPFPRRRLYSSPGSRVRRIRFHGTRAVAKQLIGAHAGARFRRELTALTAAAGRDLVPAVLKADSQRNLLIMEYVDVTDGMPPWPEWAEALARLHAVPPAGLPGVTGPSATDLDAFLRLCHTLGAPADRAAEAEFGQVLDVLAAEPAENLVHGDPCLGNVLVGAAGVRFVDFEQAGAGCGLAELAYLRIGFPTCGVPYRLTETEIAEAEAAYLGVRGIRTDTLREHCVGWLIRGDMLVQRRLRGQRDQFARLLTEDWSWGPETARQRLVHRLRVVAGFTDPLPAIAALCGKTADRIEAITSD</sequence>
<dbReference type="EMBL" id="SNXZ01000013">
    <property type="protein sequence ID" value="TDP89390.1"/>
    <property type="molecule type" value="Genomic_DNA"/>
</dbReference>
<dbReference type="InterPro" id="IPR011009">
    <property type="entry name" value="Kinase-like_dom_sf"/>
</dbReference>
<reference evidence="2 3" key="1">
    <citation type="submission" date="2019-03" db="EMBL/GenBank/DDBJ databases">
        <title>Genomic Encyclopedia of Type Strains, Phase IV (KMG-IV): sequencing the most valuable type-strain genomes for metagenomic binning, comparative biology and taxonomic classification.</title>
        <authorList>
            <person name="Goeker M."/>
        </authorList>
    </citation>
    <scope>NUCLEOTIDE SEQUENCE [LARGE SCALE GENOMIC DNA]</scope>
    <source>
        <strain evidence="2 3">DSM 45361</strain>
    </source>
</reference>
<keyword evidence="3" id="KW-1185">Reference proteome</keyword>
<keyword evidence="2" id="KW-0808">Transferase</keyword>
<comment type="caution">
    <text evidence="2">The sequence shown here is derived from an EMBL/GenBank/DDBJ whole genome shotgun (WGS) entry which is preliminary data.</text>
</comment>
<proteinExistence type="predicted"/>
<dbReference type="SUPFAM" id="SSF56112">
    <property type="entry name" value="Protein kinase-like (PK-like)"/>
    <property type="match status" value="1"/>
</dbReference>
<name>A0A4R6RRK2_LABRH</name>
<evidence type="ECO:0000313" key="3">
    <source>
        <dbReference type="Proteomes" id="UP000295444"/>
    </source>
</evidence>
<evidence type="ECO:0000313" key="2">
    <source>
        <dbReference type="EMBL" id="TDP89390.1"/>
    </source>
</evidence>
<evidence type="ECO:0000259" key="1">
    <source>
        <dbReference type="Pfam" id="PF01636"/>
    </source>
</evidence>
<feature type="domain" description="Aminoglycoside phosphotransferase" evidence="1">
    <location>
        <begin position="40"/>
        <end position="200"/>
    </location>
</feature>
<dbReference type="Gene3D" id="3.90.1200.10">
    <property type="match status" value="1"/>
</dbReference>
<dbReference type="InterPro" id="IPR002575">
    <property type="entry name" value="Aminoglycoside_PTrfase"/>
</dbReference>
<organism evidence="2 3">
    <name type="scientific">Labedaea rhizosphaerae</name>
    <dbReference type="NCBI Taxonomy" id="598644"/>
    <lineage>
        <taxon>Bacteria</taxon>
        <taxon>Bacillati</taxon>
        <taxon>Actinomycetota</taxon>
        <taxon>Actinomycetes</taxon>
        <taxon>Pseudonocardiales</taxon>
        <taxon>Pseudonocardiaceae</taxon>
        <taxon>Labedaea</taxon>
    </lineage>
</organism>
<dbReference type="Pfam" id="PF01636">
    <property type="entry name" value="APH"/>
    <property type="match status" value="1"/>
</dbReference>
<protein>
    <submittedName>
        <fullName evidence="2">Phosphotransferase family enzyme</fullName>
    </submittedName>
</protein>
<gene>
    <name evidence="2" type="ORF">EV186_11337</name>
</gene>